<reference evidence="3" key="1">
    <citation type="submission" date="2021-01" db="EMBL/GenBank/DDBJ databases">
        <title>Modified the classification status of verrucomicrobia.</title>
        <authorList>
            <person name="Feng X."/>
        </authorList>
    </citation>
    <scope>NUCLEOTIDE SEQUENCE</scope>
    <source>
        <strain evidence="3">5K15</strain>
    </source>
</reference>
<dbReference type="EMBL" id="JAENIG010000001">
    <property type="protein sequence ID" value="MBK1853417.1"/>
    <property type="molecule type" value="Genomic_DNA"/>
</dbReference>
<comment type="caution">
    <text evidence="3">The sequence shown here is derived from an EMBL/GenBank/DDBJ whole genome shotgun (WGS) entry which is preliminary data.</text>
</comment>
<evidence type="ECO:0000313" key="4">
    <source>
        <dbReference type="Proteomes" id="UP000634206"/>
    </source>
</evidence>
<feature type="chain" id="PRO_5042162415" evidence="1">
    <location>
        <begin position="17"/>
        <end position="242"/>
    </location>
</feature>
<dbReference type="PANTHER" id="PTHR38589:SF1">
    <property type="entry name" value="BLR0621 PROTEIN"/>
    <property type="match status" value="1"/>
</dbReference>
<dbReference type="RefSeq" id="WP_309488015.1">
    <property type="nucleotide sequence ID" value="NZ_JAENIG010000001.1"/>
</dbReference>
<proteinExistence type="predicted"/>
<evidence type="ECO:0000259" key="2">
    <source>
        <dbReference type="Pfam" id="PF03734"/>
    </source>
</evidence>
<keyword evidence="4" id="KW-1185">Reference proteome</keyword>
<dbReference type="Proteomes" id="UP000634206">
    <property type="component" value="Unassembled WGS sequence"/>
</dbReference>
<dbReference type="AlphaFoldDB" id="A0AAE2S9X2"/>
<accession>A0AAE2S9X2</accession>
<name>A0AAE2S9X2_9BACT</name>
<protein>
    <submittedName>
        <fullName evidence="3">L,D-transpeptidase family protein</fullName>
    </submittedName>
</protein>
<dbReference type="InterPro" id="IPR005490">
    <property type="entry name" value="LD_TPept_cat_dom"/>
</dbReference>
<feature type="domain" description="L,D-TPase catalytic" evidence="2">
    <location>
        <begin position="83"/>
        <end position="225"/>
    </location>
</feature>
<feature type="signal peptide" evidence="1">
    <location>
        <begin position="1"/>
        <end position="16"/>
    </location>
</feature>
<gene>
    <name evidence="3" type="ORF">JIN83_00445</name>
</gene>
<dbReference type="GO" id="GO:0016740">
    <property type="term" value="F:transferase activity"/>
    <property type="evidence" value="ECO:0007669"/>
    <property type="project" value="InterPro"/>
</dbReference>
<evidence type="ECO:0000313" key="3">
    <source>
        <dbReference type="EMBL" id="MBK1853417.1"/>
    </source>
</evidence>
<organism evidence="3 4">
    <name type="scientific">Oceaniferula flava</name>
    <dbReference type="NCBI Taxonomy" id="2800421"/>
    <lineage>
        <taxon>Bacteria</taxon>
        <taxon>Pseudomonadati</taxon>
        <taxon>Verrucomicrobiota</taxon>
        <taxon>Verrucomicrobiia</taxon>
        <taxon>Verrucomicrobiales</taxon>
        <taxon>Verrucomicrobiaceae</taxon>
        <taxon>Oceaniferula</taxon>
    </lineage>
</organism>
<evidence type="ECO:0000256" key="1">
    <source>
        <dbReference type="SAM" id="SignalP"/>
    </source>
</evidence>
<keyword evidence="1" id="KW-0732">Signal</keyword>
<sequence>MKSLLLLLLGAASLCAQVPNNCRQAIVGVSSGWNSSHVTLRVYEKHGRAWQPVGAPWQGRLGKSGLAWGYGIHPNIQSKAPVKREGDKRAPAGIFKIGGAYGYAGQIQKHPALSYRKVSPRDLWVEDRNSPYYNRHLVLDHSPASSWEKKAQMRQNDHAHSLKLYIAHNDAILGGKPISGRGSAIFFHIWRGGGSKSTAGCTTMAEGQLKQLIARIDPSKNPVYILLPQSEYVRLRSAWKLP</sequence>
<dbReference type="PANTHER" id="PTHR38589">
    <property type="entry name" value="BLR0621 PROTEIN"/>
    <property type="match status" value="1"/>
</dbReference>
<dbReference type="Pfam" id="PF03734">
    <property type="entry name" value="YkuD"/>
    <property type="match status" value="1"/>
</dbReference>